<dbReference type="Proteomes" id="UP000281553">
    <property type="component" value="Unassembled WGS sequence"/>
</dbReference>
<accession>A0A3P7NMZ9</accession>
<evidence type="ECO:0000256" key="1">
    <source>
        <dbReference type="SAM" id="Coils"/>
    </source>
</evidence>
<organism evidence="2 3">
    <name type="scientific">Dibothriocephalus latus</name>
    <name type="common">Fish tapeworm</name>
    <name type="synonym">Diphyllobothrium latum</name>
    <dbReference type="NCBI Taxonomy" id="60516"/>
    <lineage>
        <taxon>Eukaryota</taxon>
        <taxon>Metazoa</taxon>
        <taxon>Spiralia</taxon>
        <taxon>Lophotrochozoa</taxon>
        <taxon>Platyhelminthes</taxon>
        <taxon>Cestoda</taxon>
        <taxon>Eucestoda</taxon>
        <taxon>Diphyllobothriidea</taxon>
        <taxon>Diphyllobothriidae</taxon>
        <taxon>Dibothriocephalus</taxon>
    </lineage>
</organism>
<dbReference type="EMBL" id="UYRU01049685">
    <property type="protein sequence ID" value="VDN10669.1"/>
    <property type="molecule type" value="Genomic_DNA"/>
</dbReference>
<name>A0A3P7NMZ9_DIBLA</name>
<evidence type="ECO:0000313" key="2">
    <source>
        <dbReference type="EMBL" id="VDN10669.1"/>
    </source>
</evidence>
<keyword evidence="3" id="KW-1185">Reference proteome</keyword>
<reference evidence="2 3" key="1">
    <citation type="submission" date="2018-11" db="EMBL/GenBank/DDBJ databases">
        <authorList>
            <consortium name="Pathogen Informatics"/>
        </authorList>
    </citation>
    <scope>NUCLEOTIDE SEQUENCE [LARGE SCALE GENOMIC DNA]</scope>
</reference>
<evidence type="ECO:0000313" key="3">
    <source>
        <dbReference type="Proteomes" id="UP000281553"/>
    </source>
</evidence>
<feature type="coiled-coil region" evidence="1">
    <location>
        <begin position="59"/>
        <end position="107"/>
    </location>
</feature>
<protein>
    <submittedName>
        <fullName evidence="2">Uncharacterized protein</fullName>
    </submittedName>
</protein>
<keyword evidence="1" id="KW-0175">Coiled coil</keyword>
<proteinExistence type="predicted"/>
<dbReference type="OrthoDB" id="3549872at2759"/>
<gene>
    <name evidence="2" type="ORF">DILT_LOCUS6500</name>
</gene>
<sequence length="140" mass="15949">MHVYRQPCVNAFYASFSHPLQINSEIMRFSHGMHAACTTLATNLKASQLESADALAKSRRQLMKEEEDAKLRAQSLTESLARSQSKLAEAESKLIELAQKNQELADEVCLHFHSHYAMHICIVMSNDFFGKSRRMCLIYL</sequence>
<dbReference type="AlphaFoldDB" id="A0A3P7NMZ9"/>